<dbReference type="AlphaFoldDB" id="A0A1Y6BN41"/>
<dbReference type="Proteomes" id="UP000192917">
    <property type="component" value="Unassembled WGS sequence"/>
</dbReference>
<organism evidence="2 3">
    <name type="scientific">Tistlia consotensis USBA 355</name>
    <dbReference type="NCBI Taxonomy" id="560819"/>
    <lineage>
        <taxon>Bacteria</taxon>
        <taxon>Pseudomonadati</taxon>
        <taxon>Pseudomonadota</taxon>
        <taxon>Alphaproteobacteria</taxon>
        <taxon>Rhodospirillales</taxon>
        <taxon>Rhodovibrionaceae</taxon>
        <taxon>Tistlia</taxon>
    </lineage>
</organism>
<evidence type="ECO:0000313" key="2">
    <source>
        <dbReference type="EMBL" id="SMF20713.1"/>
    </source>
</evidence>
<dbReference type="PANTHER" id="PTHR43798">
    <property type="entry name" value="MONOACYLGLYCEROL LIPASE"/>
    <property type="match status" value="1"/>
</dbReference>
<dbReference type="InterPro" id="IPR050266">
    <property type="entry name" value="AB_hydrolase_sf"/>
</dbReference>
<dbReference type="Gene3D" id="3.40.50.1820">
    <property type="entry name" value="alpha/beta hydrolase"/>
    <property type="match status" value="1"/>
</dbReference>
<dbReference type="Pfam" id="PF00561">
    <property type="entry name" value="Abhydrolase_1"/>
    <property type="match status" value="1"/>
</dbReference>
<dbReference type="SUPFAM" id="SSF53474">
    <property type="entry name" value="alpha/beta-Hydrolases"/>
    <property type="match status" value="1"/>
</dbReference>
<keyword evidence="3" id="KW-1185">Reference proteome</keyword>
<proteinExistence type="predicted"/>
<reference evidence="2 3" key="1">
    <citation type="submission" date="2017-04" db="EMBL/GenBank/DDBJ databases">
        <authorList>
            <person name="Afonso C.L."/>
            <person name="Miller P.J."/>
            <person name="Scott M.A."/>
            <person name="Spackman E."/>
            <person name="Goraichik I."/>
            <person name="Dimitrov K.M."/>
            <person name="Suarez D.L."/>
            <person name="Swayne D.E."/>
        </authorList>
    </citation>
    <scope>NUCLEOTIDE SEQUENCE [LARGE SCALE GENOMIC DNA]</scope>
    <source>
        <strain evidence="2 3">USBA 355</strain>
    </source>
</reference>
<dbReference type="RefSeq" id="WP_085122744.1">
    <property type="nucleotide sequence ID" value="NZ_FWZX01000007.1"/>
</dbReference>
<gene>
    <name evidence="2" type="ORF">SAMN05428998_10739</name>
</gene>
<dbReference type="STRING" id="560819.SAMN05428998_10739"/>
<evidence type="ECO:0000259" key="1">
    <source>
        <dbReference type="Pfam" id="PF00561"/>
    </source>
</evidence>
<name>A0A1Y6BN41_9PROT</name>
<sequence>MSQVRQIEANGLSQCVEIAGPADAPAVVLSHSLACSRAMWRPQIEALAKDHLVVAYDTRGHGGTAAPDGPYDLELLAADLLGLAEALTLPRFHFVGLSMGGMIGQQLALTAPGKLISLTLCATTSRIPPEGRKAFDERIAAAESQGMAALAEATLARWFTEPFRAAGRPEVEAIRQLILATPVAGFVGCCRAIQPLDLTDRLPAVRTPTLVLAGQDDPGMPPAVMQTIKEQIPGAQLCVLAHAAHLLNVEQAETTSGLLRSFIGAHGRG</sequence>
<evidence type="ECO:0000313" key="3">
    <source>
        <dbReference type="Proteomes" id="UP000192917"/>
    </source>
</evidence>
<dbReference type="PRINTS" id="PR00111">
    <property type="entry name" value="ABHYDROLASE"/>
</dbReference>
<protein>
    <submittedName>
        <fullName evidence="2">3-oxoadipate enol-lactonase</fullName>
    </submittedName>
</protein>
<dbReference type="EMBL" id="FWZX01000007">
    <property type="protein sequence ID" value="SMF20713.1"/>
    <property type="molecule type" value="Genomic_DNA"/>
</dbReference>
<feature type="domain" description="AB hydrolase-1" evidence="1">
    <location>
        <begin position="25"/>
        <end position="250"/>
    </location>
</feature>
<dbReference type="InterPro" id="IPR029058">
    <property type="entry name" value="AB_hydrolase_fold"/>
</dbReference>
<dbReference type="InterPro" id="IPR000073">
    <property type="entry name" value="AB_hydrolase_1"/>
</dbReference>
<accession>A0A1Y6BN41</accession>